<evidence type="ECO:0000313" key="1">
    <source>
        <dbReference type="EMBL" id="QCL78961.1"/>
    </source>
</evidence>
<dbReference type="EMBL" id="CP039897">
    <property type="protein sequence ID" value="QCL78961.1"/>
    <property type="molecule type" value="Genomic_DNA"/>
</dbReference>
<dbReference type="Gene3D" id="6.10.250.730">
    <property type="match status" value="1"/>
</dbReference>
<sequence length="89" mass="10160">MLINRTEPCHHASWMKPVAIHLPLCVAVEIYSPLVALDMLMYRWPEEHGPEYEEARRNCLNAIAGKCDIEIARESFLVASSHAHILNVH</sequence>
<protein>
    <submittedName>
        <fullName evidence="1">DUF982 domain-containing protein</fullName>
    </submittedName>
</protein>
<dbReference type="OrthoDB" id="8420443at2"/>
<dbReference type="Pfam" id="PF06169">
    <property type="entry name" value="DUF982"/>
    <property type="match status" value="1"/>
</dbReference>
<gene>
    <name evidence="1" type="ORF">CFBP5877_07675</name>
</gene>
<proteinExistence type="predicted"/>
<dbReference type="RefSeq" id="WP_006314278.1">
    <property type="nucleotide sequence ID" value="NZ_CP039888.1"/>
</dbReference>
<dbReference type="Proteomes" id="UP000298579">
    <property type="component" value="Chromosome circular"/>
</dbReference>
<dbReference type="InterPro" id="IPR010385">
    <property type="entry name" value="DUF982"/>
</dbReference>
<dbReference type="AlphaFoldDB" id="A0A083ZBZ8"/>
<dbReference type="GeneID" id="1139272"/>
<name>A0A083ZBZ8_AGRTU</name>
<reference evidence="1 2" key="1">
    <citation type="submission" date="2019-04" db="EMBL/GenBank/DDBJ databases">
        <title>Complete genome sequence of Agrobacterium tumefaciens CFBP5877.</title>
        <authorList>
            <person name="Huang Y.-Y."/>
            <person name="Chiang H.-Y."/>
            <person name="Chou L."/>
            <person name="Lai E.-M."/>
            <person name="Kuo C.-H."/>
        </authorList>
    </citation>
    <scope>NUCLEOTIDE SEQUENCE [LARGE SCALE GENOMIC DNA]</scope>
    <source>
        <strain evidence="1 2">CFBP5877</strain>
    </source>
</reference>
<accession>A0A083ZBZ8</accession>
<evidence type="ECO:0000313" key="2">
    <source>
        <dbReference type="Proteomes" id="UP000298579"/>
    </source>
</evidence>
<organism evidence="1 2">
    <name type="scientific">Agrobacterium tumefaciens</name>
    <dbReference type="NCBI Taxonomy" id="358"/>
    <lineage>
        <taxon>Bacteria</taxon>
        <taxon>Pseudomonadati</taxon>
        <taxon>Pseudomonadota</taxon>
        <taxon>Alphaproteobacteria</taxon>
        <taxon>Hyphomicrobiales</taxon>
        <taxon>Rhizobiaceae</taxon>
        <taxon>Rhizobium/Agrobacterium group</taxon>
        <taxon>Agrobacterium</taxon>
        <taxon>Agrobacterium tumefaciens complex</taxon>
    </lineage>
</organism>